<organism evidence="1 2">
    <name type="scientific">Staphylococcus pseudintermedius</name>
    <dbReference type="NCBI Taxonomy" id="283734"/>
    <lineage>
        <taxon>Bacteria</taxon>
        <taxon>Bacillati</taxon>
        <taxon>Bacillota</taxon>
        <taxon>Bacilli</taxon>
        <taxon>Bacillales</taxon>
        <taxon>Staphylococcaceae</taxon>
        <taxon>Staphylococcus</taxon>
        <taxon>Staphylococcus intermedius group</taxon>
    </lineage>
</organism>
<protein>
    <submittedName>
        <fullName evidence="1">Lipid kinase</fullName>
    </submittedName>
</protein>
<dbReference type="AlphaFoldDB" id="A0A317ZA23"/>
<dbReference type="Proteomes" id="UP000246351">
    <property type="component" value="Unassembled WGS sequence"/>
</dbReference>
<gene>
    <name evidence="1" type="ORF">DD924_09455</name>
</gene>
<dbReference type="GO" id="GO:0016301">
    <property type="term" value="F:kinase activity"/>
    <property type="evidence" value="ECO:0007669"/>
    <property type="project" value="UniProtKB-KW"/>
</dbReference>
<accession>A0A317ZA23</accession>
<proteinExistence type="predicted"/>
<feature type="non-terminal residue" evidence="1">
    <location>
        <position position="1"/>
    </location>
</feature>
<sequence length="33" mass="3531">IDGEIALDTPVDIEIIPQAIELLTVEPGQAKDN</sequence>
<keyword evidence="1" id="KW-0418">Kinase</keyword>
<evidence type="ECO:0000313" key="1">
    <source>
        <dbReference type="EMBL" id="PWZ98195.1"/>
    </source>
</evidence>
<keyword evidence="1" id="KW-0808">Transferase</keyword>
<dbReference type="EMBL" id="QEIV01000871">
    <property type="protein sequence ID" value="PWZ98195.1"/>
    <property type="molecule type" value="Genomic_DNA"/>
</dbReference>
<comment type="caution">
    <text evidence="1">The sequence shown here is derived from an EMBL/GenBank/DDBJ whole genome shotgun (WGS) entry which is preliminary data.</text>
</comment>
<reference evidence="1 2" key="1">
    <citation type="journal article" date="2018" name="Vet. Microbiol.">
        <title>Clonal diversity and geographic distribution of methicillin-resistant Staphylococcus pseudintermedius from Australian animals: Discovery of novel sequence types.</title>
        <authorList>
            <person name="Worthing K.A."/>
            <person name="Abraham S."/>
            <person name="Coombs G.W."/>
            <person name="Pang S."/>
            <person name="Saputra S."/>
            <person name="Jordan D."/>
            <person name="Trott D.J."/>
            <person name="Norris J.M."/>
        </authorList>
    </citation>
    <scope>NUCLEOTIDE SEQUENCE [LARGE SCALE GENOMIC DNA]</scope>
    <source>
        <strain evidence="1 2">ST71 3</strain>
    </source>
</reference>
<evidence type="ECO:0000313" key="2">
    <source>
        <dbReference type="Proteomes" id="UP000246351"/>
    </source>
</evidence>
<name>A0A317ZA23_STAPS</name>